<sequence length="283" mass="30806">MVSPVPGSRSSTVEAPSVPPKDNGTECDDASSSPKQYRSSPRSASPGMGFDTPSESVPSQPNLKIRSTTSPPISIGAGVKQPSEAPLSGEASQNLFHEMQAGSISSSDNDITLFSRRSHRRGGFWSSSPDADIRLARAMENHENAFVRIFTQYQCQQILAQSSDMRSFKAAVYSCTELRAAIDVESPESYLIWTNMVASIRRSEIPFVPGVTTAENCDHEDHNGEDDNSGEDEDSDDDDDDNIVDEENEDEGSDSGDGSGVEDNEQRYASRIVPSHWRFSATD</sequence>
<proteinExistence type="predicted"/>
<dbReference type="AlphaFoldDB" id="A0A7U2IA28"/>
<gene>
    <name evidence="2" type="ORF">JI435_134270</name>
</gene>
<dbReference type="VEuPathDB" id="FungiDB:JI435_134270"/>
<feature type="compositionally biased region" description="Polar residues" evidence="1">
    <location>
        <begin position="53"/>
        <end position="72"/>
    </location>
</feature>
<feature type="compositionally biased region" description="Acidic residues" evidence="1">
    <location>
        <begin position="223"/>
        <end position="254"/>
    </location>
</feature>
<accession>A0A7U2IA28</accession>
<keyword evidence="3" id="KW-1185">Reference proteome</keyword>
<organism evidence="2 3">
    <name type="scientific">Phaeosphaeria nodorum (strain SN15 / ATCC MYA-4574 / FGSC 10173)</name>
    <name type="common">Glume blotch fungus</name>
    <name type="synonym">Parastagonospora nodorum</name>
    <dbReference type="NCBI Taxonomy" id="321614"/>
    <lineage>
        <taxon>Eukaryota</taxon>
        <taxon>Fungi</taxon>
        <taxon>Dikarya</taxon>
        <taxon>Ascomycota</taxon>
        <taxon>Pezizomycotina</taxon>
        <taxon>Dothideomycetes</taxon>
        <taxon>Pleosporomycetidae</taxon>
        <taxon>Pleosporales</taxon>
        <taxon>Pleosporineae</taxon>
        <taxon>Phaeosphaeriaceae</taxon>
        <taxon>Parastagonospora</taxon>
    </lineage>
</organism>
<evidence type="ECO:0000256" key="1">
    <source>
        <dbReference type="SAM" id="MobiDB-lite"/>
    </source>
</evidence>
<dbReference type="EMBL" id="CP069041">
    <property type="protein sequence ID" value="QRD06008.1"/>
    <property type="molecule type" value="Genomic_DNA"/>
</dbReference>
<name>A0A7U2IA28_PHANO</name>
<evidence type="ECO:0000313" key="3">
    <source>
        <dbReference type="Proteomes" id="UP000663193"/>
    </source>
</evidence>
<feature type="region of interest" description="Disordered" evidence="1">
    <location>
        <begin position="1"/>
        <end position="89"/>
    </location>
</feature>
<dbReference type="Proteomes" id="UP000663193">
    <property type="component" value="Chromosome 19"/>
</dbReference>
<reference evidence="3" key="1">
    <citation type="journal article" date="2021" name="BMC Genomics">
        <title>Chromosome-level genome assembly and manually-curated proteome of model necrotroph Parastagonospora nodorum Sn15 reveals a genome-wide trove of candidate effector homologs, and redundancy of virulence-related functions within an accessory chromosome.</title>
        <authorList>
            <person name="Bertazzoni S."/>
            <person name="Jones D.A.B."/>
            <person name="Phan H.T."/>
            <person name="Tan K.-C."/>
            <person name="Hane J.K."/>
        </authorList>
    </citation>
    <scope>NUCLEOTIDE SEQUENCE [LARGE SCALE GENOMIC DNA]</scope>
    <source>
        <strain evidence="3">SN15 / ATCC MYA-4574 / FGSC 10173)</strain>
    </source>
</reference>
<feature type="region of interest" description="Disordered" evidence="1">
    <location>
        <begin position="212"/>
        <end position="283"/>
    </location>
</feature>
<evidence type="ECO:0000313" key="2">
    <source>
        <dbReference type="EMBL" id="QRD06008.1"/>
    </source>
</evidence>
<dbReference type="OMA" id="ENHENAF"/>
<feature type="compositionally biased region" description="Polar residues" evidence="1">
    <location>
        <begin position="30"/>
        <end position="43"/>
    </location>
</feature>
<protein>
    <submittedName>
        <fullName evidence="2">Uncharacterized protein</fullName>
    </submittedName>
</protein>